<gene>
    <name evidence="3" type="ordered locus">Halsa_1235</name>
</gene>
<feature type="transmembrane region" description="Helical" evidence="1">
    <location>
        <begin position="12"/>
        <end position="29"/>
    </location>
</feature>
<evidence type="ECO:0000256" key="1">
    <source>
        <dbReference type="SAM" id="Phobius"/>
    </source>
</evidence>
<keyword evidence="4" id="KW-1185">Reference proteome</keyword>
<dbReference type="InterPro" id="IPR003675">
    <property type="entry name" value="Rce1/LyrA-like_dom"/>
</dbReference>
<evidence type="ECO:0000313" key="3">
    <source>
        <dbReference type="EMBL" id="ADQ14663.1"/>
    </source>
</evidence>
<accession>E4RKF4</accession>
<feature type="transmembrane region" description="Helical" evidence="1">
    <location>
        <begin position="88"/>
        <end position="107"/>
    </location>
</feature>
<proteinExistence type="predicted"/>
<dbReference type="Proteomes" id="UP000007434">
    <property type="component" value="Chromosome"/>
</dbReference>
<dbReference type="InterPro" id="IPR042150">
    <property type="entry name" value="MmRce1-like"/>
</dbReference>
<feature type="transmembrane region" description="Helical" evidence="1">
    <location>
        <begin position="186"/>
        <end position="207"/>
    </location>
</feature>
<protein>
    <submittedName>
        <fullName evidence="3">Abortive infection protein</fullName>
    </submittedName>
</protein>
<feature type="transmembrane region" description="Helical" evidence="1">
    <location>
        <begin position="114"/>
        <end position="133"/>
    </location>
</feature>
<evidence type="ECO:0000313" key="4">
    <source>
        <dbReference type="Proteomes" id="UP000007434"/>
    </source>
</evidence>
<dbReference type="PANTHER" id="PTHR35797:SF1">
    <property type="entry name" value="PROTEASE"/>
    <property type="match status" value="1"/>
</dbReference>
<reference evidence="3 4" key="1">
    <citation type="submission" date="2010-11" db="EMBL/GenBank/DDBJ databases">
        <title>Complete sequence of Halanaerobium sp. sapolanicus.</title>
        <authorList>
            <consortium name="US DOE Joint Genome Institute"/>
            <person name="Lucas S."/>
            <person name="Copeland A."/>
            <person name="Lapidus A."/>
            <person name="Cheng J.-F."/>
            <person name="Bruce D."/>
            <person name="Goodwin L."/>
            <person name="Pitluck S."/>
            <person name="Davenport K."/>
            <person name="Detter J.C."/>
            <person name="Han C."/>
            <person name="Tapia R."/>
            <person name="Land M."/>
            <person name="Hauser L."/>
            <person name="Jeffries C."/>
            <person name="Kyrpides N."/>
            <person name="Ivanova N."/>
            <person name="Mikhailova N."/>
            <person name="Begemann M.B."/>
            <person name="Mormile M.R."/>
            <person name="Wall J.D."/>
            <person name="Elias D.A."/>
            <person name="Woyke T."/>
        </authorList>
    </citation>
    <scope>NUCLEOTIDE SEQUENCE [LARGE SCALE GENOMIC DNA]</scope>
    <source>
        <strain evidence="4">sapolanicus</strain>
    </source>
</reference>
<name>E4RKF4_HALHG</name>
<sequence>MLEKNKANPWFFLVGTIIWTWTFLGLTILSNQNYLQFPTVILSLTGALGPLIISLILIKLGYWDKDLDKTPFKFICRVFNPFTLKFNWYSYVIILVLILKITPILLNNFLYEEIAIFDIGPLIFMLIGVIIGGMEEIGWRAYALEGLQRKVPIILASLIIGLFWALWHLPLFFLEGTYQSQLGVGTTAFWTFHLSILLGSPIYAWLYNKSGRVAYAVVLYHALGNLSGELFI</sequence>
<dbReference type="RefSeq" id="WP_013405745.1">
    <property type="nucleotide sequence ID" value="NC_014654.1"/>
</dbReference>
<reference evidence="3 4" key="2">
    <citation type="journal article" date="2011" name="J. Bacteriol.">
        <title>Complete Genome Sequence of the Haloalkaliphilic, Hydrogen Producing Halanaerobium hydrogenoformans.</title>
        <authorList>
            <person name="Brown S.D."/>
            <person name="Begemann M.B."/>
            <person name="Mormile M.R."/>
            <person name="Wall J.D."/>
            <person name="Han C.S."/>
            <person name="Goodwin L.A."/>
            <person name="Pitluck S."/>
            <person name="Land M.L."/>
            <person name="Hauser L.J."/>
            <person name="Elias D.A."/>
        </authorList>
    </citation>
    <scope>NUCLEOTIDE SEQUENCE [LARGE SCALE GENOMIC DNA]</scope>
    <source>
        <strain evidence="4">sapolanicus</strain>
    </source>
</reference>
<dbReference type="STRING" id="656519.Halsa_1235"/>
<evidence type="ECO:0000259" key="2">
    <source>
        <dbReference type="Pfam" id="PF02517"/>
    </source>
</evidence>
<dbReference type="OrthoDB" id="9777755at2"/>
<keyword evidence="1" id="KW-0472">Membrane</keyword>
<dbReference type="GO" id="GO:0080120">
    <property type="term" value="P:CAAX-box protein maturation"/>
    <property type="evidence" value="ECO:0007669"/>
    <property type="project" value="UniProtKB-ARBA"/>
</dbReference>
<feature type="transmembrane region" description="Helical" evidence="1">
    <location>
        <begin position="41"/>
        <end position="63"/>
    </location>
</feature>
<dbReference type="KEGG" id="has:Halsa_1235"/>
<dbReference type="HOGENOM" id="CLU_064706_2_0_9"/>
<dbReference type="EMBL" id="CP002304">
    <property type="protein sequence ID" value="ADQ14663.1"/>
    <property type="molecule type" value="Genomic_DNA"/>
</dbReference>
<dbReference type="eggNOG" id="COG1266">
    <property type="taxonomic scope" value="Bacteria"/>
</dbReference>
<dbReference type="PANTHER" id="PTHR35797">
    <property type="entry name" value="PROTEASE-RELATED"/>
    <property type="match status" value="1"/>
</dbReference>
<feature type="transmembrane region" description="Helical" evidence="1">
    <location>
        <begin position="153"/>
        <end position="174"/>
    </location>
</feature>
<dbReference type="AlphaFoldDB" id="E4RKF4"/>
<dbReference type="GO" id="GO:0004175">
    <property type="term" value="F:endopeptidase activity"/>
    <property type="evidence" value="ECO:0007669"/>
    <property type="project" value="UniProtKB-ARBA"/>
</dbReference>
<organism evidence="3 4">
    <name type="scientific">Halanaerobium hydrogeniformans</name>
    <name type="common">Halanaerobium sp. (strain sapolanicus)</name>
    <dbReference type="NCBI Taxonomy" id="656519"/>
    <lineage>
        <taxon>Bacteria</taxon>
        <taxon>Bacillati</taxon>
        <taxon>Bacillota</taxon>
        <taxon>Clostridia</taxon>
        <taxon>Halanaerobiales</taxon>
        <taxon>Halanaerobiaceae</taxon>
        <taxon>Halanaerobium</taxon>
    </lineage>
</organism>
<dbReference type="Pfam" id="PF02517">
    <property type="entry name" value="Rce1-like"/>
    <property type="match status" value="1"/>
</dbReference>
<keyword evidence="1" id="KW-0812">Transmembrane</keyword>
<keyword evidence="1" id="KW-1133">Transmembrane helix</keyword>
<feature type="domain" description="CAAX prenyl protease 2/Lysostaphin resistance protein A-like" evidence="2">
    <location>
        <begin position="122"/>
        <end position="226"/>
    </location>
</feature>